<proteinExistence type="predicted"/>
<dbReference type="EMBL" id="MU150351">
    <property type="protein sequence ID" value="KAF9458027.1"/>
    <property type="molecule type" value="Genomic_DNA"/>
</dbReference>
<dbReference type="AlphaFoldDB" id="A0A9P5XUK5"/>
<keyword evidence="1 3" id="KW-0732">Signal</keyword>
<dbReference type="PANTHER" id="PTHR35185">
    <property type="entry name" value="SERINE/THREONINE-RICH PROTEIN ADG2-RELATED"/>
    <property type="match status" value="1"/>
</dbReference>
<feature type="region of interest" description="Disordered" evidence="2">
    <location>
        <begin position="116"/>
        <end position="191"/>
    </location>
</feature>
<evidence type="ECO:0000256" key="3">
    <source>
        <dbReference type="SAM" id="SignalP"/>
    </source>
</evidence>
<reference evidence="4" key="1">
    <citation type="submission" date="2020-11" db="EMBL/GenBank/DDBJ databases">
        <authorList>
            <consortium name="DOE Joint Genome Institute"/>
            <person name="Ahrendt S."/>
            <person name="Riley R."/>
            <person name="Andreopoulos W."/>
            <person name="Labutti K."/>
            <person name="Pangilinan J."/>
            <person name="Ruiz-Duenas F.J."/>
            <person name="Barrasa J.M."/>
            <person name="Sanchez-Garcia M."/>
            <person name="Camarero S."/>
            <person name="Miyauchi S."/>
            <person name="Serrano A."/>
            <person name="Linde D."/>
            <person name="Babiker R."/>
            <person name="Drula E."/>
            <person name="Ayuso-Fernandez I."/>
            <person name="Pacheco R."/>
            <person name="Padilla G."/>
            <person name="Ferreira P."/>
            <person name="Barriuso J."/>
            <person name="Kellner H."/>
            <person name="Castanera R."/>
            <person name="Alfaro M."/>
            <person name="Ramirez L."/>
            <person name="Pisabarro A.G."/>
            <person name="Kuo A."/>
            <person name="Tritt A."/>
            <person name="Lipzen A."/>
            <person name="He G."/>
            <person name="Yan M."/>
            <person name="Ng V."/>
            <person name="Cullen D."/>
            <person name="Martin F."/>
            <person name="Rosso M.-N."/>
            <person name="Henrissat B."/>
            <person name="Hibbett D."/>
            <person name="Martinez A.T."/>
            <person name="Grigoriev I.V."/>
        </authorList>
    </citation>
    <scope>NUCLEOTIDE SEQUENCE</scope>
    <source>
        <strain evidence="4">CBS 247.69</strain>
    </source>
</reference>
<feature type="chain" id="PRO_5040174572" evidence="3">
    <location>
        <begin position="18"/>
        <end position="221"/>
    </location>
</feature>
<organism evidence="4 5">
    <name type="scientific">Collybia nuda</name>
    <dbReference type="NCBI Taxonomy" id="64659"/>
    <lineage>
        <taxon>Eukaryota</taxon>
        <taxon>Fungi</taxon>
        <taxon>Dikarya</taxon>
        <taxon>Basidiomycota</taxon>
        <taxon>Agaricomycotina</taxon>
        <taxon>Agaricomycetes</taxon>
        <taxon>Agaricomycetidae</taxon>
        <taxon>Agaricales</taxon>
        <taxon>Tricholomatineae</taxon>
        <taxon>Clitocybaceae</taxon>
        <taxon>Collybia</taxon>
    </lineage>
</organism>
<evidence type="ECO:0000313" key="5">
    <source>
        <dbReference type="Proteomes" id="UP000807353"/>
    </source>
</evidence>
<accession>A0A9P5XUK5</accession>
<dbReference type="OrthoDB" id="5420143at2759"/>
<evidence type="ECO:0000256" key="2">
    <source>
        <dbReference type="SAM" id="MobiDB-lite"/>
    </source>
</evidence>
<protein>
    <submittedName>
        <fullName evidence="4">Uncharacterized protein</fullName>
    </submittedName>
</protein>
<keyword evidence="5" id="KW-1185">Reference proteome</keyword>
<comment type="caution">
    <text evidence="4">The sequence shown here is derived from an EMBL/GenBank/DDBJ whole genome shotgun (WGS) entry which is preliminary data.</text>
</comment>
<feature type="compositionally biased region" description="Low complexity" evidence="2">
    <location>
        <begin position="117"/>
        <end position="191"/>
    </location>
</feature>
<dbReference type="PANTHER" id="PTHR35185:SF1">
    <property type="entry name" value="UPF0619 GPI-ANCHORED MEMBRANE PROTEIN C1322.10"/>
    <property type="match status" value="1"/>
</dbReference>
<feature type="signal peptide" evidence="3">
    <location>
        <begin position="1"/>
        <end position="17"/>
    </location>
</feature>
<dbReference type="Proteomes" id="UP000807353">
    <property type="component" value="Unassembled WGS sequence"/>
</dbReference>
<evidence type="ECO:0000313" key="4">
    <source>
        <dbReference type="EMBL" id="KAF9458027.1"/>
    </source>
</evidence>
<evidence type="ECO:0000256" key="1">
    <source>
        <dbReference type="ARBA" id="ARBA00022729"/>
    </source>
</evidence>
<name>A0A9P5XUK5_9AGAR</name>
<gene>
    <name evidence="4" type="ORF">BDZ94DRAFT_1301476</name>
</gene>
<sequence length="221" mass="22161">MFTKISLLALLAPLVAALTVEVPQNPKSSSPITIRWESQAGDPATFSIFLINEVFHDSFGIANNVVPELGEITLTLPVVPARLIWGISDGYTINLVDVGNVNNVFASSSTFSVAENTATDTTSGSSTGTGTGTATTGRSTSTTPSVPSTRPSNTSTSFGVTVTPPASSPTNSASNSTSSASSSDPATSSSAASVPIKINTNVGALAAVVISAIAGAVVVAL</sequence>
<dbReference type="InterPro" id="IPR052479">
    <property type="entry name" value="GPI-anchor_Adhesion_Reg"/>
</dbReference>